<dbReference type="AlphaFoldDB" id="A0A7V0XFB8"/>
<gene>
    <name evidence="1" type="ORF">ENN51_04270</name>
</gene>
<dbReference type="EMBL" id="DSBX01000160">
    <property type="protein sequence ID" value="HDQ99485.1"/>
    <property type="molecule type" value="Genomic_DNA"/>
</dbReference>
<evidence type="ECO:0000313" key="1">
    <source>
        <dbReference type="EMBL" id="HDQ99485.1"/>
    </source>
</evidence>
<reference evidence="1" key="1">
    <citation type="journal article" date="2020" name="mSystems">
        <title>Genome- and Community-Level Interaction Insights into Carbon Utilization and Element Cycling Functions of Hydrothermarchaeota in Hydrothermal Sediment.</title>
        <authorList>
            <person name="Zhou Z."/>
            <person name="Liu Y."/>
            <person name="Xu W."/>
            <person name="Pan J."/>
            <person name="Luo Z.H."/>
            <person name="Li M."/>
        </authorList>
    </citation>
    <scope>NUCLEOTIDE SEQUENCE [LARGE SCALE GENOMIC DNA]</scope>
    <source>
        <strain evidence="1">SpSt-1182</strain>
    </source>
</reference>
<organism evidence="1">
    <name type="scientific">candidate division WOR-3 bacterium</name>
    <dbReference type="NCBI Taxonomy" id="2052148"/>
    <lineage>
        <taxon>Bacteria</taxon>
        <taxon>Bacteria division WOR-3</taxon>
    </lineage>
</organism>
<comment type="caution">
    <text evidence="1">The sequence shown here is derived from an EMBL/GenBank/DDBJ whole genome shotgun (WGS) entry which is preliminary data.</text>
</comment>
<protein>
    <submittedName>
        <fullName evidence="1">Uncharacterized protein</fullName>
    </submittedName>
</protein>
<sequence length="127" mass="14260">MRFDADPIPLQAETLELLERLRTAGRPLPLYGQEPGTAQQAVRAIAELIYEGAAVSVVRRLQYRWFANELARVFCSRTGPALVFQLELVLRKWVAFGLEPDAVQFLLRAIVERFEAEVEPVPAPPGT</sequence>
<dbReference type="Proteomes" id="UP000885672">
    <property type="component" value="Unassembled WGS sequence"/>
</dbReference>
<proteinExistence type="predicted"/>
<name>A0A7V0XFB8_UNCW3</name>
<accession>A0A7V0XFB8</accession>